<sequence>MKVPSNIGLVLSGGGFRGLAHIGAIKAIEEAGIFPNFVSGTSAGAIVGALYAAGNSVPGIKDFFNKTPVFKLNRFTRRKPGFLDSEKYYDDLINHFVDNTFESLEKKLFVTATDLVEGRVSVFSTGELIKPILASAAFPGVFSPVMIDGHLYSDGGILDNFPIAPIMDMCDMIIGIDVSPIRKPKITDFKHAHNVMQRAYYLRAMPNSEAKLTKCDIIIHPKKVSNHGVFNTSNLDQVFEIGYEEAKKQLDRYFENQKLY</sequence>
<dbReference type="InterPro" id="IPR016035">
    <property type="entry name" value="Acyl_Trfase/lysoPLipase"/>
</dbReference>
<evidence type="ECO:0000313" key="7">
    <source>
        <dbReference type="Proteomes" id="UP001501758"/>
    </source>
</evidence>
<dbReference type="PANTHER" id="PTHR14226:SF29">
    <property type="entry name" value="NEUROPATHY TARGET ESTERASE SWS"/>
    <property type="match status" value="1"/>
</dbReference>
<comment type="caution">
    <text evidence="6">The sequence shown here is derived from an EMBL/GenBank/DDBJ whole genome shotgun (WGS) entry which is preliminary data.</text>
</comment>
<protein>
    <recommendedName>
        <fullName evidence="5">PNPLA domain-containing protein</fullName>
    </recommendedName>
</protein>
<dbReference type="Pfam" id="PF01734">
    <property type="entry name" value="Patatin"/>
    <property type="match status" value="1"/>
</dbReference>
<feature type="short sequence motif" description="DGA/G" evidence="4">
    <location>
        <begin position="154"/>
        <end position="156"/>
    </location>
</feature>
<evidence type="ECO:0000256" key="4">
    <source>
        <dbReference type="PROSITE-ProRule" id="PRU01161"/>
    </source>
</evidence>
<gene>
    <name evidence="6" type="ORF">GCM10009430_16880</name>
</gene>
<name>A0ABN1IP73_9FLAO</name>
<dbReference type="InterPro" id="IPR002641">
    <property type="entry name" value="PNPLA_dom"/>
</dbReference>
<keyword evidence="2 4" id="KW-0442">Lipid degradation</keyword>
<evidence type="ECO:0000256" key="1">
    <source>
        <dbReference type="ARBA" id="ARBA00022801"/>
    </source>
</evidence>
<keyword evidence="7" id="KW-1185">Reference proteome</keyword>
<keyword evidence="1 4" id="KW-0378">Hydrolase</keyword>
<evidence type="ECO:0000313" key="6">
    <source>
        <dbReference type="EMBL" id="GAA0718563.1"/>
    </source>
</evidence>
<organism evidence="6 7">
    <name type="scientific">Aquimarina litoralis</name>
    <dbReference type="NCBI Taxonomy" id="584605"/>
    <lineage>
        <taxon>Bacteria</taxon>
        <taxon>Pseudomonadati</taxon>
        <taxon>Bacteroidota</taxon>
        <taxon>Flavobacteriia</taxon>
        <taxon>Flavobacteriales</taxon>
        <taxon>Flavobacteriaceae</taxon>
        <taxon>Aquimarina</taxon>
    </lineage>
</organism>
<dbReference type="CDD" id="cd07205">
    <property type="entry name" value="Pat_PNPLA6_PNPLA7_NTE1_like"/>
    <property type="match status" value="1"/>
</dbReference>
<feature type="domain" description="PNPLA" evidence="5">
    <location>
        <begin position="9"/>
        <end position="167"/>
    </location>
</feature>
<dbReference type="PROSITE" id="PS51635">
    <property type="entry name" value="PNPLA"/>
    <property type="match status" value="1"/>
</dbReference>
<dbReference type="InterPro" id="IPR050301">
    <property type="entry name" value="NTE"/>
</dbReference>
<feature type="active site" description="Proton acceptor" evidence="4">
    <location>
        <position position="154"/>
    </location>
</feature>
<dbReference type="PANTHER" id="PTHR14226">
    <property type="entry name" value="NEUROPATHY TARGET ESTERASE/SWISS CHEESE D.MELANOGASTER"/>
    <property type="match status" value="1"/>
</dbReference>
<dbReference type="EMBL" id="BAAAGE010000001">
    <property type="protein sequence ID" value="GAA0718563.1"/>
    <property type="molecule type" value="Genomic_DNA"/>
</dbReference>
<feature type="active site" description="Nucleophile" evidence="4">
    <location>
        <position position="42"/>
    </location>
</feature>
<dbReference type="RefSeq" id="WP_343911891.1">
    <property type="nucleotide sequence ID" value="NZ_BAAAGE010000001.1"/>
</dbReference>
<dbReference type="Proteomes" id="UP001501758">
    <property type="component" value="Unassembled WGS sequence"/>
</dbReference>
<dbReference type="Gene3D" id="3.40.1090.10">
    <property type="entry name" value="Cytosolic phospholipase A2 catalytic domain"/>
    <property type="match status" value="2"/>
</dbReference>
<evidence type="ECO:0000256" key="3">
    <source>
        <dbReference type="ARBA" id="ARBA00023098"/>
    </source>
</evidence>
<dbReference type="SUPFAM" id="SSF52151">
    <property type="entry name" value="FabD/lysophospholipase-like"/>
    <property type="match status" value="1"/>
</dbReference>
<reference evidence="6 7" key="1">
    <citation type="journal article" date="2019" name="Int. J. Syst. Evol. Microbiol.">
        <title>The Global Catalogue of Microorganisms (GCM) 10K type strain sequencing project: providing services to taxonomists for standard genome sequencing and annotation.</title>
        <authorList>
            <consortium name="The Broad Institute Genomics Platform"/>
            <consortium name="The Broad Institute Genome Sequencing Center for Infectious Disease"/>
            <person name="Wu L."/>
            <person name="Ma J."/>
        </authorList>
    </citation>
    <scope>NUCLEOTIDE SEQUENCE [LARGE SCALE GENOMIC DNA]</scope>
    <source>
        <strain evidence="6 7">JCM 15974</strain>
    </source>
</reference>
<evidence type="ECO:0000259" key="5">
    <source>
        <dbReference type="PROSITE" id="PS51635"/>
    </source>
</evidence>
<accession>A0ABN1IP73</accession>
<proteinExistence type="predicted"/>
<feature type="short sequence motif" description="GXSXG" evidence="4">
    <location>
        <begin position="40"/>
        <end position="44"/>
    </location>
</feature>
<evidence type="ECO:0000256" key="2">
    <source>
        <dbReference type="ARBA" id="ARBA00022963"/>
    </source>
</evidence>
<feature type="short sequence motif" description="GXGXXG" evidence="4">
    <location>
        <begin position="13"/>
        <end position="18"/>
    </location>
</feature>
<keyword evidence="3 4" id="KW-0443">Lipid metabolism</keyword>